<dbReference type="HOGENOM" id="CLU_096741_0_0_6"/>
<dbReference type="PANTHER" id="PTHR38784">
    <property type="entry name" value="SUCROSE PHOSPHORYLASE"/>
    <property type="match status" value="1"/>
</dbReference>
<dbReference type="Proteomes" id="UP000000238">
    <property type="component" value="Chromosome"/>
</dbReference>
<keyword evidence="2" id="KW-1185">Reference proteome</keyword>
<dbReference type="EMBL" id="CP000155">
    <property type="protein sequence ID" value="ABC27800.1"/>
    <property type="molecule type" value="Genomic_DNA"/>
</dbReference>
<dbReference type="PANTHER" id="PTHR38784:SF1">
    <property type="entry name" value="SUCROSE PHOSPHORYLASE"/>
    <property type="match status" value="1"/>
</dbReference>
<dbReference type="AlphaFoldDB" id="Q2SNH4"/>
<dbReference type="eggNOG" id="COG4681">
    <property type="taxonomic scope" value="Bacteria"/>
</dbReference>
<organism evidence="1 2">
    <name type="scientific">Hahella chejuensis (strain KCTC 2396)</name>
    <dbReference type="NCBI Taxonomy" id="349521"/>
    <lineage>
        <taxon>Bacteria</taxon>
        <taxon>Pseudomonadati</taxon>
        <taxon>Pseudomonadota</taxon>
        <taxon>Gammaproteobacteria</taxon>
        <taxon>Oceanospirillales</taxon>
        <taxon>Hahellaceae</taxon>
        <taxon>Hahella</taxon>
    </lineage>
</organism>
<dbReference type="SMART" id="SM01322">
    <property type="entry name" value="YaeQ"/>
    <property type="match status" value="1"/>
</dbReference>
<dbReference type="InterPro" id="IPR011335">
    <property type="entry name" value="Restrct_endonuc-II-like"/>
</dbReference>
<accession>Q2SNH4</accession>
<dbReference type="OrthoDB" id="5293309at2"/>
<dbReference type="Pfam" id="PF07152">
    <property type="entry name" value="YaeQ"/>
    <property type="match status" value="1"/>
</dbReference>
<dbReference type="STRING" id="349521.HCH_00909"/>
<dbReference type="CDD" id="cd22368">
    <property type="entry name" value="YaeQ-like"/>
    <property type="match status" value="1"/>
</dbReference>
<proteinExistence type="predicted"/>
<sequence>MALKATIYKAVLHVADMDRNYYEDLTLTIARHPSETDERMMLRLVAFALHASDRLQFTKGISTQDEPDIWEKSLSDEIDLWIDLGLPEESRIRKACGRARQVIIYAYGGRAVALWWRKYQDELARFDNLRIMEVSAEATKQLAALAQRAMDLQCTIQDGQVWLSDASNSVAIEPVSLFPV</sequence>
<dbReference type="Gene3D" id="3.10.640.10">
    <property type="entry name" value="Restriction endonuclease-like alpha-beta roll domain"/>
    <property type="match status" value="1"/>
</dbReference>
<reference evidence="1 2" key="1">
    <citation type="journal article" date="2005" name="Nucleic Acids Res.">
        <title>Genomic blueprint of Hahella chejuensis, a marine microbe producing an algicidal agent.</title>
        <authorList>
            <person name="Jeong H."/>
            <person name="Yim J.H."/>
            <person name="Lee C."/>
            <person name="Choi S.-H."/>
            <person name="Park Y.K."/>
            <person name="Yoon S.H."/>
            <person name="Hur C.-G."/>
            <person name="Kang H.-Y."/>
            <person name="Kim D."/>
            <person name="Lee H.H."/>
            <person name="Park K.H."/>
            <person name="Park S.-H."/>
            <person name="Park H.-S."/>
            <person name="Lee H.K."/>
            <person name="Oh T.K."/>
            <person name="Kim J.F."/>
        </authorList>
    </citation>
    <scope>NUCLEOTIDE SEQUENCE [LARGE SCALE GENOMIC DNA]</scope>
    <source>
        <strain evidence="1 2">KCTC 2396</strain>
    </source>
</reference>
<protein>
    <submittedName>
        <fullName evidence="1">Uncharacterized protein conserved in bacteria</fullName>
    </submittedName>
</protein>
<dbReference type="PIRSF" id="PIRSF011484">
    <property type="entry name" value="YaeQ"/>
    <property type="match status" value="1"/>
</dbReference>
<dbReference type="InterPro" id="IPR009822">
    <property type="entry name" value="YaeQ"/>
</dbReference>
<dbReference type="SUPFAM" id="SSF52980">
    <property type="entry name" value="Restriction endonuclease-like"/>
    <property type="match status" value="1"/>
</dbReference>
<gene>
    <name evidence="1" type="ordered locus">HCH_00909</name>
</gene>
<dbReference type="InterPro" id="IPR038590">
    <property type="entry name" value="YaeQ_sf"/>
</dbReference>
<evidence type="ECO:0000313" key="1">
    <source>
        <dbReference type="EMBL" id="ABC27800.1"/>
    </source>
</evidence>
<dbReference type="KEGG" id="hch:HCH_00909"/>
<dbReference type="RefSeq" id="WP_011394875.1">
    <property type="nucleotide sequence ID" value="NC_007645.1"/>
</dbReference>
<name>Q2SNH4_HAHCH</name>
<evidence type="ECO:0000313" key="2">
    <source>
        <dbReference type="Proteomes" id="UP000000238"/>
    </source>
</evidence>